<dbReference type="SUPFAM" id="SSF51445">
    <property type="entry name" value="(Trans)glycosidases"/>
    <property type="match status" value="1"/>
</dbReference>
<evidence type="ECO:0000256" key="3">
    <source>
        <dbReference type="ARBA" id="ARBA00012662"/>
    </source>
</evidence>
<evidence type="ECO:0000256" key="6">
    <source>
        <dbReference type="ARBA" id="ARBA00023295"/>
    </source>
</evidence>
<dbReference type="InterPro" id="IPR057739">
    <property type="entry name" value="Glyco_hydro_29_N"/>
</dbReference>
<dbReference type="PANTHER" id="PTHR10030">
    <property type="entry name" value="ALPHA-L-FUCOSIDASE"/>
    <property type="match status" value="1"/>
</dbReference>
<comment type="similarity">
    <text evidence="2">Belongs to the glycosyl hydrolase 29 family.</text>
</comment>
<keyword evidence="5" id="KW-0378">Hydrolase</keyword>
<dbReference type="Proteomes" id="UP000782705">
    <property type="component" value="Unassembled WGS sequence"/>
</dbReference>
<dbReference type="PANTHER" id="PTHR10030:SF37">
    <property type="entry name" value="ALPHA-L-FUCOSIDASE-RELATED"/>
    <property type="match status" value="1"/>
</dbReference>
<dbReference type="EMBL" id="MAEL01000054">
    <property type="protein sequence ID" value="KAF1302113.1"/>
    <property type="molecule type" value="Genomic_DNA"/>
</dbReference>
<reference evidence="8 9" key="1">
    <citation type="submission" date="2016-06" db="EMBL/GenBank/DDBJ databases">
        <title>Four novel species of enterococci isolated from chicken manure.</title>
        <authorList>
            <person name="Van Tyne D."/>
        </authorList>
    </citation>
    <scope>NUCLEOTIDE SEQUENCE [LARGE SCALE GENOMIC DNA]</scope>
    <source>
        <strain evidence="8 9">CU12B</strain>
    </source>
</reference>
<evidence type="ECO:0000256" key="4">
    <source>
        <dbReference type="ARBA" id="ARBA00022729"/>
    </source>
</evidence>
<dbReference type="EC" id="3.2.1.51" evidence="3"/>
<dbReference type="InterPro" id="IPR017853">
    <property type="entry name" value="GH"/>
</dbReference>
<gene>
    <name evidence="8" type="ORF">BAU17_01705</name>
</gene>
<dbReference type="PIRSF" id="PIRSF001092">
    <property type="entry name" value="Alpha-L-fucosidase"/>
    <property type="match status" value="1"/>
</dbReference>
<dbReference type="InterPro" id="IPR000933">
    <property type="entry name" value="Glyco_hydro_29"/>
</dbReference>
<keyword evidence="9" id="KW-1185">Reference proteome</keyword>
<evidence type="ECO:0000259" key="7">
    <source>
        <dbReference type="Pfam" id="PF01120"/>
    </source>
</evidence>
<evidence type="ECO:0000256" key="2">
    <source>
        <dbReference type="ARBA" id="ARBA00007951"/>
    </source>
</evidence>
<name>A0ABQ6YX92_9ENTE</name>
<accession>A0ABQ6YX92</accession>
<dbReference type="PRINTS" id="PR00741">
    <property type="entry name" value="GLHYDRLASE29"/>
</dbReference>
<sequence length="432" mass="50622">MKTYSNWPENYPDTTWFTNARFGVFIHFGLYTLGARHEWFMTNEQITPENYRKYFEHFDPDLFDAHQWAQEIKATGAEYVVFTTKHHEGFALWDTKLSEYKITNTPFGRDLLAELLPAFRQVGLKIGLYHSLIDWYHPEFPIDGLHPCREDKSYRATNNKRTLKSYQDFLAGQVTELLTEYGKIDYMWFDFSYAHRDWGWSVGKGADDWDALRLETICRNLQPEMLLNDRFALGHGITTPEQYQPDKPLYQDGLPVLWEACQTMNGTWGYDRNNQQWKSAEQILQMLIDTVAKGGNFLLNTGPNGRGLIDKQSKERFKELNEWFYLHNRSIKECGPSEFIAPADCRYTQNGNRLYLHIFAWPYGHIHLKDLAGKIRYAQFLNDGSEVFYRGFDPEEVITTTETIIEPNDIVLQLPTKRPDSLVPVIELFLNN</sequence>
<dbReference type="Pfam" id="PF01120">
    <property type="entry name" value="Alpha_L_fucos"/>
    <property type="match status" value="1"/>
</dbReference>
<keyword evidence="4" id="KW-0732">Signal</keyword>
<comment type="function">
    <text evidence="1">Alpha-L-fucosidase is responsible for hydrolyzing the alpha-1,6-linked fucose joined to the reducing-end N-acetylglucosamine of the carbohydrate moieties of glycoproteins.</text>
</comment>
<evidence type="ECO:0000313" key="8">
    <source>
        <dbReference type="EMBL" id="KAF1302113.1"/>
    </source>
</evidence>
<evidence type="ECO:0000256" key="1">
    <source>
        <dbReference type="ARBA" id="ARBA00004071"/>
    </source>
</evidence>
<dbReference type="SMART" id="SM00812">
    <property type="entry name" value="Alpha_L_fucos"/>
    <property type="match status" value="1"/>
</dbReference>
<dbReference type="RefSeq" id="WP_161903093.1">
    <property type="nucleotide sequence ID" value="NZ_MAEL01000054.1"/>
</dbReference>
<evidence type="ECO:0000313" key="9">
    <source>
        <dbReference type="Proteomes" id="UP000782705"/>
    </source>
</evidence>
<feature type="domain" description="Glycoside hydrolase family 29 N-terminal" evidence="7">
    <location>
        <begin position="11"/>
        <end position="325"/>
    </location>
</feature>
<dbReference type="InterPro" id="IPR016286">
    <property type="entry name" value="FUC_metazoa-typ"/>
</dbReference>
<keyword evidence="6" id="KW-0326">Glycosidase</keyword>
<proteinExistence type="inferred from homology"/>
<dbReference type="Gene3D" id="3.20.20.80">
    <property type="entry name" value="Glycosidases"/>
    <property type="match status" value="1"/>
</dbReference>
<protein>
    <recommendedName>
        <fullName evidence="3">alpha-L-fucosidase</fullName>
        <ecNumber evidence="3">3.2.1.51</ecNumber>
    </recommendedName>
</protein>
<evidence type="ECO:0000256" key="5">
    <source>
        <dbReference type="ARBA" id="ARBA00022801"/>
    </source>
</evidence>
<comment type="caution">
    <text evidence="8">The sequence shown here is derived from an EMBL/GenBank/DDBJ whole genome shotgun (WGS) entry which is preliminary data.</text>
</comment>
<organism evidence="8 9">
    <name type="scientific">Candidatus Enterococcus willemsii</name>
    <dbReference type="NCBI Taxonomy" id="1857215"/>
    <lineage>
        <taxon>Bacteria</taxon>
        <taxon>Bacillati</taxon>
        <taxon>Bacillota</taxon>
        <taxon>Bacilli</taxon>
        <taxon>Lactobacillales</taxon>
        <taxon>Enterococcaceae</taxon>
        <taxon>Enterococcus</taxon>
    </lineage>
</organism>